<evidence type="ECO:0000313" key="2">
    <source>
        <dbReference type="Proteomes" id="UP000789702"/>
    </source>
</evidence>
<dbReference type="EMBL" id="CAJVPU010010512">
    <property type="protein sequence ID" value="CAG8606197.1"/>
    <property type="molecule type" value="Genomic_DNA"/>
</dbReference>
<comment type="caution">
    <text evidence="1">The sequence shown here is derived from an EMBL/GenBank/DDBJ whole genome shotgun (WGS) entry which is preliminary data.</text>
</comment>
<dbReference type="Proteomes" id="UP000789702">
    <property type="component" value="Unassembled WGS sequence"/>
</dbReference>
<proteinExistence type="predicted"/>
<protein>
    <submittedName>
        <fullName evidence="1">4450_t:CDS:1</fullName>
    </submittedName>
</protein>
<keyword evidence="2" id="KW-1185">Reference proteome</keyword>
<organism evidence="1 2">
    <name type="scientific">Dentiscutata heterogama</name>
    <dbReference type="NCBI Taxonomy" id="1316150"/>
    <lineage>
        <taxon>Eukaryota</taxon>
        <taxon>Fungi</taxon>
        <taxon>Fungi incertae sedis</taxon>
        <taxon>Mucoromycota</taxon>
        <taxon>Glomeromycotina</taxon>
        <taxon>Glomeromycetes</taxon>
        <taxon>Diversisporales</taxon>
        <taxon>Gigasporaceae</taxon>
        <taxon>Dentiscutata</taxon>
    </lineage>
</organism>
<gene>
    <name evidence="1" type="ORF">DHETER_LOCUS7446</name>
</gene>
<name>A0ACA9MPX6_9GLOM</name>
<accession>A0ACA9MPX6</accession>
<reference evidence="1" key="1">
    <citation type="submission" date="2021-06" db="EMBL/GenBank/DDBJ databases">
        <authorList>
            <person name="Kallberg Y."/>
            <person name="Tangrot J."/>
            <person name="Rosling A."/>
        </authorList>
    </citation>
    <scope>NUCLEOTIDE SEQUENCE</scope>
    <source>
        <strain evidence="1">IL203A</strain>
    </source>
</reference>
<evidence type="ECO:0000313" key="1">
    <source>
        <dbReference type="EMBL" id="CAG8606197.1"/>
    </source>
</evidence>
<sequence>MTTQKLSFTDLKISENNPYTKSGIKKMEIETNSISSRSSTPVPEISNKTSNDTEALVDKMIIESTIKNTTDIPNETTPKAISSNNNSMTESEDQDPNDPPFTTVVSKKQKLKNKKKGLGNSYHLYRGSEGSQKSGLRTKH</sequence>